<evidence type="ECO:0000313" key="2">
    <source>
        <dbReference type="EMBL" id="PRY34971.1"/>
    </source>
</evidence>
<dbReference type="InterPro" id="IPR050682">
    <property type="entry name" value="ModA/WtpA"/>
</dbReference>
<protein>
    <submittedName>
        <fullName evidence="2">ABC-type molybdate transport system substrate-binding protein</fullName>
    </submittedName>
</protein>
<dbReference type="PANTHER" id="PTHR30632:SF0">
    <property type="entry name" value="SULFATE-BINDING PROTEIN"/>
    <property type="match status" value="1"/>
</dbReference>
<dbReference type="Proteomes" id="UP000238375">
    <property type="component" value="Unassembled WGS sequence"/>
</dbReference>
<gene>
    <name evidence="2" type="ORF">CLV58_11554</name>
</gene>
<proteinExistence type="predicted"/>
<feature type="signal peptide" evidence="1">
    <location>
        <begin position="1"/>
        <end position="18"/>
    </location>
</feature>
<comment type="caution">
    <text evidence="2">The sequence shown here is derived from an EMBL/GenBank/DDBJ whole genome shotgun (WGS) entry which is preliminary data.</text>
</comment>
<feature type="chain" id="PRO_5015393504" evidence="1">
    <location>
        <begin position="19"/>
        <end position="308"/>
    </location>
</feature>
<keyword evidence="1" id="KW-0732">Signal</keyword>
<name>A0A2T0SNH8_9BACT</name>
<dbReference type="AlphaFoldDB" id="A0A2T0SNH8"/>
<organism evidence="2 3">
    <name type="scientific">Spirosoma oryzae</name>
    <dbReference type="NCBI Taxonomy" id="1469603"/>
    <lineage>
        <taxon>Bacteria</taxon>
        <taxon>Pseudomonadati</taxon>
        <taxon>Bacteroidota</taxon>
        <taxon>Cytophagia</taxon>
        <taxon>Cytophagales</taxon>
        <taxon>Cytophagaceae</taxon>
        <taxon>Spirosoma</taxon>
    </lineage>
</organism>
<dbReference type="PANTHER" id="PTHR30632">
    <property type="entry name" value="MOLYBDATE-BINDING PERIPLASMIC PROTEIN"/>
    <property type="match status" value="1"/>
</dbReference>
<dbReference type="OrthoDB" id="9802127at2"/>
<sequence length="308" mass="34201">MKLPLLTALLMSTLSTQAQPMADKPHRYDPPWNEPPTGGVSFTVPGVDNVPDLYGDIVNPQLVVFMGGNQFMVLDELLTAFKKQYPAYTRIFVETLPPGILAKQMNSGSIVIGNMRIDHQPDVYLGGKKRVEENRDKLNGIVTYARNKLAIMVRKGNPKQVKTLNDLGRADLRVSMPNPAWEGIGGRIEEAYVKAGGDALKSAIMQQKVSDKTTFLTQIHHRQTPMRVLYDQSDAGPVWYTEAFYQQMLKNPVDLVPIPDNHNVVAEYMGGVVKTAPHAQAGADFVNFLMSPTGQAIYKKYGFMPPKL</sequence>
<reference evidence="2 3" key="1">
    <citation type="submission" date="2018-03" db="EMBL/GenBank/DDBJ databases">
        <title>Genomic Encyclopedia of Archaeal and Bacterial Type Strains, Phase II (KMG-II): from individual species to whole genera.</title>
        <authorList>
            <person name="Goeker M."/>
        </authorList>
    </citation>
    <scope>NUCLEOTIDE SEQUENCE [LARGE SCALE GENOMIC DNA]</scope>
    <source>
        <strain evidence="2 3">DSM 28354</strain>
    </source>
</reference>
<dbReference type="Gene3D" id="3.40.190.10">
    <property type="entry name" value="Periplasmic binding protein-like II"/>
    <property type="match status" value="2"/>
</dbReference>
<accession>A0A2T0SNH8</accession>
<dbReference type="SUPFAM" id="SSF53850">
    <property type="entry name" value="Periplasmic binding protein-like II"/>
    <property type="match status" value="1"/>
</dbReference>
<dbReference type="RefSeq" id="WP_106139114.1">
    <property type="nucleotide sequence ID" value="NZ_PVTE01000015.1"/>
</dbReference>
<dbReference type="GO" id="GO:0030973">
    <property type="term" value="F:molybdate ion binding"/>
    <property type="evidence" value="ECO:0007669"/>
    <property type="project" value="TreeGrafter"/>
</dbReference>
<dbReference type="GO" id="GO:0015689">
    <property type="term" value="P:molybdate ion transport"/>
    <property type="evidence" value="ECO:0007669"/>
    <property type="project" value="TreeGrafter"/>
</dbReference>
<evidence type="ECO:0000313" key="3">
    <source>
        <dbReference type="Proteomes" id="UP000238375"/>
    </source>
</evidence>
<keyword evidence="3" id="KW-1185">Reference proteome</keyword>
<dbReference type="EMBL" id="PVTE01000015">
    <property type="protein sequence ID" value="PRY34971.1"/>
    <property type="molecule type" value="Genomic_DNA"/>
</dbReference>
<dbReference type="Pfam" id="PF13531">
    <property type="entry name" value="SBP_bac_11"/>
    <property type="match status" value="1"/>
</dbReference>
<evidence type="ECO:0000256" key="1">
    <source>
        <dbReference type="SAM" id="SignalP"/>
    </source>
</evidence>